<dbReference type="CDD" id="cd02024">
    <property type="entry name" value="NRK1"/>
    <property type="match status" value="1"/>
</dbReference>
<dbReference type="GO" id="GO:0016301">
    <property type="term" value="F:kinase activity"/>
    <property type="evidence" value="ECO:0007669"/>
    <property type="project" value="UniProtKB-KW"/>
</dbReference>
<comment type="caution">
    <text evidence="1">The sequence shown here is derived from an EMBL/GenBank/DDBJ whole genome shotgun (WGS) entry which is preliminary data.</text>
</comment>
<dbReference type="AlphaFoldDB" id="A0A420I2J5"/>
<dbReference type="OrthoDB" id="10041966at2759"/>
<protein>
    <submittedName>
        <fullName evidence="1">Nicotinamide riboside kinase</fullName>
    </submittedName>
</protein>
<organism evidence="1 2">
    <name type="scientific">Erysiphe neolycopersici</name>
    <dbReference type="NCBI Taxonomy" id="212602"/>
    <lineage>
        <taxon>Eukaryota</taxon>
        <taxon>Fungi</taxon>
        <taxon>Dikarya</taxon>
        <taxon>Ascomycota</taxon>
        <taxon>Pezizomycotina</taxon>
        <taxon>Leotiomycetes</taxon>
        <taxon>Erysiphales</taxon>
        <taxon>Erysiphaceae</taxon>
        <taxon>Erysiphe</taxon>
    </lineage>
</organism>
<keyword evidence="1" id="KW-0808">Transferase</keyword>
<proteinExistence type="predicted"/>
<name>A0A420I2J5_9PEZI</name>
<reference evidence="1 2" key="1">
    <citation type="journal article" date="2018" name="BMC Genomics">
        <title>Comparative genome analyses reveal sequence features reflecting distinct modes of host-adaptation between dicot and monocot powdery mildew.</title>
        <authorList>
            <person name="Wu Y."/>
            <person name="Ma X."/>
            <person name="Pan Z."/>
            <person name="Kale S.D."/>
            <person name="Song Y."/>
            <person name="King H."/>
            <person name="Zhang Q."/>
            <person name="Presley C."/>
            <person name="Deng X."/>
            <person name="Wei C.I."/>
            <person name="Xiao S."/>
        </authorList>
    </citation>
    <scope>NUCLEOTIDE SEQUENCE [LARGE SCALE GENOMIC DNA]</scope>
    <source>
        <strain evidence="1">UMSG2</strain>
    </source>
</reference>
<gene>
    <name evidence="1" type="ORF">OnM2_022103</name>
</gene>
<dbReference type="PANTHER" id="PTHR10285">
    <property type="entry name" value="URIDINE KINASE"/>
    <property type="match status" value="1"/>
</dbReference>
<dbReference type="PRINTS" id="PR00988">
    <property type="entry name" value="URIDINKINASE"/>
</dbReference>
<dbReference type="Gene3D" id="3.40.50.300">
    <property type="entry name" value="P-loop containing nucleotide triphosphate hydrolases"/>
    <property type="match status" value="1"/>
</dbReference>
<dbReference type="InterPro" id="IPR027417">
    <property type="entry name" value="P-loop_NTPase"/>
</dbReference>
<sequence>MADDILKTVIVGISGASSSGKTTLCQLLMEIFPNLLVIHEDNFFKPKDEIPYKEGFQNWDCAEALSMPDIIESLKYVRQNGTLPGNKIVNKQYLKDDINPDKCSNFKDVITNLKNKVISWSAPGQPGHIFQSRKICLFEGFLLYSRSTSDIWPYLDLKFFIQASQSFVKINRMERLPYITDEGYWEEPPNYVDSVVWPSYCREHEWLFENGNVEGGLLKMPDSRCKITSLGGIDLDLETALLSIVDLLMRELPNL</sequence>
<evidence type="ECO:0000313" key="1">
    <source>
        <dbReference type="EMBL" id="RKF63919.1"/>
    </source>
</evidence>
<evidence type="ECO:0000313" key="2">
    <source>
        <dbReference type="Proteomes" id="UP000286134"/>
    </source>
</evidence>
<accession>A0A420I2J5</accession>
<keyword evidence="2" id="KW-1185">Reference proteome</keyword>
<dbReference type="EMBL" id="MCFK01002241">
    <property type="protein sequence ID" value="RKF63919.1"/>
    <property type="molecule type" value="Genomic_DNA"/>
</dbReference>
<dbReference type="STRING" id="212602.A0A420I2J5"/>
<dbReference type="SUPFAM" id="SSF52540">
    <property type="entry name" value="P-loop containing nucleoside triphosphate hydrolases"/>
    <property type="match status" value="1"/>
</dbReference>
<keyword evidence="1" id="KW-0418">Kinase</keyword>
<dbReference type="Proteomes" id="UP000286134">
    <property type="component" value="Unassembled WGS sequence"/>
</dbReference>